<proteinExistence type="predicted"/>
<evidence type="ECO:0000313" key="2">
    <source>
        <dbReference type="Proteomes" id="UP000276133"/>
    </source>
</evidence>
<dbReference type="AlphaFoldDB" id="A0A3M7Q108"/>
<dbReference type="Proteomes" id="UP000276133">
    <property type="component" value="Unassembled WGS sequence"/>
</dbReference>
<organism evidence="1 2">
    <name type="scientific">Brachionus plicatilis</name>
    <name type="common">Marine rotifer</name>
    <name type="synonym">Brachionus muelleri</name>
    <dbReference type="NCBI Taxonomy" id="10195"/>
    <lineage>
        <taxon>Eukaryota</taxon>
        <taxon>Metazoa</taxon>
        <taxon>Spiralia</taxon>
        <taxon>Gnathifera</taxon>
        <taxon>Rotifera</taxon>
        <taxon>Eurotatoria</taxon>
        <taxon>Monogononta</taxon>
        <taxon>Pseudotrocha</taxon>
        <taxon>Ploima</taxon>
        <taxon>Brachionidae</taxon>
        <taxon>Brachionus</taxon>
    </lineage>
</organism>
<protein>
    <submittedName>
        <fullName evidence="1">Uncharacterized protein</fullName>
    </submittedName>
</protein>
<name>A0A3M7Q108_BRAPC</name>
<sequence>MKFIQEEIRNHSKKKSKNNFIAWLRRYYLGLYKINPNFDIVPRGVVLSFRLNEGRTKCASA</sequence>
<keyword evidence="2" id="KW-1185">Reference proteome</keyword>
<comment type="caution">
    <text evidence="1">The sequence shown here is derived from an EMBL/GenBank/DDBJ whole genome shotgun (WGS) entry which is preliminary data.</text>
</comment>
<evidence type="ECO:0000313" key="1">
    <source>
        <dbReference type="EMBL" id="RNA05070.1"/>
    </source>
</evidence>
<reference evidence="1 2" key="1">
    <citation type="journal article" date="2018" name="Sci. Rep.">
        <title>Genomic signatures of local adaptation to the degree of environmental predictability in rotifers.</title>
        <authorList>
            <person name="Franch-Gras L."/>
            <person name="Hahn C."/>
            <person name="Garcia-Roger E.M."/>
            <person name="Carmona M.J."/>
            <person name="Serra M."/>
            <person name="Gomez A."/>
        </authorList>
    </citation>
    <scope>NUCLEOTIDE SEQUENCE [LARGE SCALE GENOMIC DNA]</scope>
    <source>
        <strain evidence="1">HYR1</strain>
    </source>
</reference>
<dbReference type="EMBL" id="REGN01007867">
    <property type="protein sequence ID" value="RNA05070.1"/>
    <property type="molecule type" value="Genomic_DNA"/>
</dbReference>
<accession>A0A3M7Q108</accession>
<gene>
    <name evidence="1" type="ORF">BpHYR1_020721</name>
</gene>